<feature type="region of interest" description="Disordered" evidence="1">
    <location>
        <begin position="1"/>
        <end position="84"/>
    </location>
</feature>
<proteinExistence type="predicted"/>
<feature type="compositionally biased region" description="Basic and acidic residues" evidence="1">
    <location>
        <begin position="46"/>
        <end position="56"/>
    </location>
</feature>
<organism evidence="2 3">
    <name type="scientific">Phyllosticta citrichinensis</name>
    <dbReference type="NCBI Taxonomy" id="1130410"/>
    <lineage>
        <taxon>Eukaryota</taxon>
        <taxon>Fungi</taxon>
        <taxon>Dikarya</taxon>
        <taxon>Ascomycota</taxon>
        <taxon>Pezizomycotina</taxon>
        <taxon>Dothideomycetes</taxon>
        <taxon>Dothideomycetes incertae sedis</taxon>
        <taxon>Botryosphaeriales</taxon>
        <taxon>Phyllostictaceae</taxon>
        <taxon>Phyllosticta</taxon>
    </lineage>
</organism>
<evidence type="ECO:0000313" key="3">
    <source>
        <dbReference type="Proteomes" id="UP001456524"/>
    </source>
</evidence>
<keyword evidence="3" id="KW-1185">Reference proteome</keyword>
<feature type="compositionally biased region" description="Polar residues" evidence="1">
    <location>
        <begin position="216"/>
        <end position="233"/>
    </location>
</feature>
<feature type="compositionally biased region" description="Basic and acidic residues" evidence="1">
    <location>
        <begin position="7"/>
        <end position="18"/>
    </location>
</feature>
<feature type="region of interest" description="Disordered" evidence="1">
    <location>
        <begin position="130"/>
        <end position="239"/>
    </location>
</feature>
<feature type="compositionally biased region" description="Low complexity" evidence="1">
    <location>
        <begin position="197"/>
        <end position="215"/>
    </location>
</feature>
<feature type="compositionally biased region" description="Basic and acidic residues" evidence="1">
    <location>
        <begin position="260"/>
        <end position="280"/>
    </location>
</feature>
<dbReference type="Proteomes" id="UP001456524">
    <property type="component" value="Unassembled WGS sequence"/>
</dbReference>
<feature type="compositionally biased region" description="Basic and acidic residues" evidence="1">
    <location>
        <begin position="75"/>
        <end position="84"/>
    </location>
</feature>
<comment type="caution">
    <text evidence="2">The sequence shown here is derived from an EMBL/GenBank/DDBJ whole genome shotgun (WGS) entry which is preliminary data.</text>
</comment>
<evidence type="ECO:0000256" key="1">
    <source>
        <dbReference type="SAM" id="MobiDB-lite"/>
    </source>
</evidence>
<gene>
    <name evidence="2" type="ORF">IWX90DRAFT_4754</name>
</gene>
<reference evidence="2 3" key="1">
    <citation type="journal article" date="2022" name="G3 (Bethesda)">
        <title>Enemy or ally: a genomic approach to elucidate the lifestyle of Phyllosticta citrichinaensis.</title>
        <authorList>
            <person name="Buijs V.A."/>
            <person name="Groenewald J.Z."/>
            <person name="Haridas S."/>
            <person name="LaButti K.M."/>
            <person name="Lipzen A."/>
            <person name="Martin F.M."/>
            <person name="Barry K."/>
            <person name="Grigoriev I.V."/>
            <person name="Crous P.W."/>
            <person name="Seidl M.F."/>
        </authorList>
    </citation>
    <scope>NUCLEOTIDE SEQUENCE [LARGE SCALE GENOMIC DNA]</scope>
    <source>
        <strain evidence="2 3">CBS 129764</strain>
    </source>
</reference>
<feature type="compositionally biased region" description="Basic and acidic residues" evidence="1">
    <location>
        <begin position="336"/>
        <end position="356"/>
    </location>
</feature>
<evidence type="ECO:0000313" key="2">
    <source>
        <dbReference type="EMBL" id="KAK8176988.1"/>
    </source>
</evidence>
<protein>
    <submittedName>
        <fullName evidence="2">Uncharacterized protein</fullName>
    </submittedName>
</protein>
<sequence>MDLTSRPSRDSDAREVDGPARSSLQTGGSARATSTSGIGPLRRARPLRDDSLEIARRAVNRRSAYLSGHQRLPRPHSDHTGEEAYRERRAARRGAIEIAETLERARSSLRPERSTAQVWVPEAADFPPLRRMGRRQVTDGPLPPSGLRQSSLRESWGPGNVDGLGDRERSVSSPPSDHWETMLTTITPDPQLPSPHSSFTSAAASASFSTSNTTSQAGTQSTRSASDGSTPTDLTEPLIQRDWEEQLFCESEDDDDVLERFQFDDQGSRRRTAISRDEQGNRNVWTAAPSPPARNPGRYSSDAHSRLREITNIIQNYNRDRAPTASRSQSPRSRNHVPDVVDRFVDAPANDDRRDSAAVVPEVSRPGSARNERSREATAEQEPFDLYIVDPDEPDQTPNRVPAHSLHAEDDQPRGRDYLRAIADQLGPEHGRFAQAERSADEILDEILDGA</sequence>
<feature type="compositionally biased region" description="Polar residues" evidence="1">
    <location>
        <begin position="22"/>
        <end position="37"/>
    </location>
</feature>
<feature type="region of interest" description="Disordered" evidence="1">
    <location>
        <begin position="260"/>
        <end position="414"/>
    </location>
</feature>
<accession>A0ABR1Y563</accession>
<name>A0ABR1Y563_9PEZI</name>
<dbReference type="EMBL" id="JBBWUH010000001">
    <property type="protein sequence ID" value="KAK8176988.1"/>
    <property type="molecule type" value="Genomic_DNA"/>
</dbReference>